<organism evidence="10 11">
    <name type="scientific">Erythrobacter litoralis</name>
    <dbReference type="NCBI Taxonomy" id="39960"/>
    <lineage>
        <taxon>Bacteria</taxon>
        <taxon>Pseudomonadati</taxon>
        <taxon>Pseudomonadota</taxon>
        <taxon>Alphaproteobacteria</taxon>
        <taxon>Sphingomonadales</taxon>
        <taxon>Erythrobacteraceae</taxon>
        <taxon>Erythrobacter/Porphyrobacter group</taxon>
        <taxon>Erythrobacter</taxon>
    </lineage>
</organism>
<comment type="caution">
    <text evidence="10">The sequence shown here is derived from an EMBL/GenBank/DDBJ whole genome shotgun (WGS) entry which is preliminary data.</text>
</comment>
<dbReference type="RefSeq" id="WP_034905934.1">
    <property type="nucleotide sequence ID" value="NZ_CP017057.1"/>
</dbReference>
<dbReference type="CDD" id="cd05014">
    <property type="entry name" value="SIS_Kpsf"/>
    <property type="match status" value="1"/>
</dbReference>
<dbReference type="InterPro" id="IPR000644">
    <property type="entry name" value="CBS_dom"/>
</dbReference>
<keyword evidence="3 7" id="KW-0129">CBS domain</keyword>
<proteinExistence type="inferred from homology"/>
<dbReference type="KEGG" id="elq:Ga0102493_111015"/>
<evidence type="ECO:0000256" key="1">
    <source>
        <dbReference type="ARBA" id="ARBA00008165"/>
    </source>
</evidence>
<evidence type="ECO:0000256" key="5">
    <source>
        <dbReference type="PIRSR" id="PIRSR004692-2"/>
    </source>
</evidence>
<evidence type="ECO:0000259" key="9">
    <source>
        <dbReference type="PROSITE" id="PS51464"/>
    </source>
</evidence>
<dbReference type="InterPro" id="IPR050986">
    <property type="entry name" value="GutQ/KpsF_isomerases"/>
</dbReference>
<keyword evidence="5" id="KW-0862">Zinc</keyword>
<dbReference type="CDD" id="cd04604">
    <property type="entry name" value="CBS_pair_SIS_assoc"/>
    <property type="match status" value="1"/>
</dbReference>
<protein>
    <submittedName>
        <fullName evidence="10">D-arabinose 5-phosphate</fullName>
    </submittedName>
</protein>
<dbReference type="Gene3D" id="3.10.580.10">
    <property type="entry name" value="CBS-domain"/>
    <property type="match status" value="1"/>
</dbReference>
<evidence type="ECO:0000256" key="4">
    <source>
        <dbReference type="PIRNR" id="PIRNR004692"/>
    </source>
</evidence>
<dbReference type="GO" id="GO:0005975">
    <property type="term" value="P:carbohydrate metabolic process"/>
    <property type="evidence" value="ECO:0007669"/>
    <property type="project" value="InterPro"/>
</dbReference>
<reference evidence="10 11" key="1">
    <citation type="submission" date="2014-04" db="EMBL/GenBank/DDBJ databases">
        <title>A comprehensive comparison of genomes of Erythrobacter spp. Strains.</title>
        <authorList>
            <person name="Zheng Q."/>
        </authorList>
    </citation>
    <scope>NUCLEOTIDE SEQUENCE [LARGE SCALE GENOMIC DNA]</scope>
    <source>
        <strain evidence="10 11">DSM 8509</strain>
    </source>
</reference>
<dbReference type="PIRSF" id="PIRSF004692">
    <property type="entry name" value="KdsD_KpsF"/>
    <property type="match status" value="1"/>
</dbReference>
<evidence type="ECO:0000256" key="7">
    <source>
        <dbReference type="PROSITE-ProRule" id="PRU00703"/>
    </source>
</evidence>
<name>A0A074MBA1_9SPHN</name>
<dbReference type="OrthoDB" id="9762536at2"/>
<comment type="similarity">
    <text evidence="1 4">Belongs to the SIS family. GutQ/KpsF subfamily.</text>
</comment>
<dbReference type="SUPFAM" id="SSF54631">
    <property type="entry name" value="CBS-domain pair"/>
    <property type="match status" value="1"/>
</dbReference>
<dbReference type="GO" id="GO:0016853">
    <property type="term" value="F:isomerase activity"/>
    <property type="evidence" value="ECO:0007669"/>
    <property type="project" value="InterPro"/>
</dbReference>
<dbReference type="Pfam" id="PF01380">
    <property type="entry name" value="SIS"/>
    <property type="match status" value="1"/>
</dbReference>
<evidence type="ECO:0000256" key="3">
    <source>
        <dbReference type="ARBA" id="ARBA00023122"/>
    </source>
</evidence>
<feature type="site" description="Catalytically relevant" evidence="6">
    <location>
        <position position="195"/>
    </location>
</feature>
<dbReference type="GO" id="GO:0046872">
    <property type="term" value="F:metal ion binding"/>
    <property type="evidence" value="ECO:0007669"/>
    <property type="project" value="UniProtKB-KW"/>
</dbReference>
<dbReference type="Proteomes" id="UP000027866">
    <property type="component" value="Unassembled WGS sequence"/>
</dbReference>
<feature type="domain" description="CBS" evidence="8">
    <location>
        <begin position="276"/>
        <end position="327"/>
    </location>
</feature>
<dbReference type="PROSITE" id="PS51371">
    <property type="entry name" value="CBS"/>
    <property type="match status" value="2"/>
</dbReference>
<dbReference type="EMBL" id="JMIX01000012">
    <property type="protein sequence ID" value="KEO90699.1"/>
    <property type="molecule type" value="Genomic_DNA"/>
</dbReference>
<dbReference type="SMART" id="SM00116">
    <property type="entry name" value="CBS"/>
    <property type="match status" value="2"/>
</dbReference>
<feature type="binding site" evidence="5">
    <location>
        <position position="84"/>
    </location>
    <ligand>
        <name>Zn(2+)</name>
        <dbReference type="ChEBI" id="CHEBI:29105"/>
    </ligand>
</feature>
<sequence length="327" mass="34500">MKNTPIHSFLSSAEKTVDIEIAGLEELKRAFSETELGDAFEEAVELFSSAQGRIILTGIGKSGHIARKVAATLVSTGTSAMYLHPGEASHGDLGSIGAGDVVFAITWSGTTSELGDIVNFCGLNAHPLVVATAFPERWIGRAADICLVLPKVREACPNELAPTSSTTMQMVLGDAIAVALIEARGFSPCNFSAYHPGGLLGARLATLEKVMGTGEAIPKVSVDASLREATVEMSRKRYGCTAVVRADGKLAGAFTDGDLRRCITAYDLDESIAEHMSLHPVTANAQMMSTDALVLMNENAVSVLFVTEADKLVGIVHMHDLVQLGIA</sequence>
<dbReference type="PANTHER" id="PTHR42745:SF1">
    <property type="entry name" value="ARABINOSE 5-PHOSPHATE ISOMERASE KDSD"/>
    <property type="match status" value="1"/>
</dbReference>
<dbReference type="PROSITE" id="PS51464">
    <property type="entry name" value="SIS"/>
    <property type="match status" value="1"/>
</dbReference>
<dbReference type="InterPro" id="IPR046342">
    <property type="entry name" value="CBS_dom_sf"/>
</dbReference>
<dbReference type="InterPro" id="IPR001347">
    <property type="entry name" value="SIS_dom"/>
</dbReference>
<feature type="site" description="Catalytically relevant" evidence="6">
    <location>
        <position position="113"/>
    </location>
</feature>
<feature type="site" description="Catalytically relevant" evidence="6">
    <location>
        <position position="61"/>
    </location>
</feature>
<evidence type="ECO:0000313" key="10">
    <source>
        <dbReference type="EMBL" id="KEO90699.1"/>
    </source>
</evidence>
<dbReference type="GO" id="GO:1901135">
    <property type="term" value="P:carbohydrate derivative metabolic process"/>
    <property type="evidence" value="ECO:0007669"/>
    <property type="project" value="InterPro"/>
</dbReference>
<dbReference type="SUPFAM" id="SSF53697">
    <property type="entry name" value="SIS domain"/>
    <property type="match status" value="1"/>
</dbReference>
<dbReference type="InterPro" id="IPR004800">
    <property type="entry name" value="KdsD/KpsF-type"/>
</dbReference>
<keyword evidence="11" id="KW-1185">Reference proteome</keyword>
<dbReference type="PANTHER" id="PTHR42745">
    <property type="match status" value="1"/>
</dbReference>
<feature type="site" description="Catalytically relevant" evidence="6">
    <location>
        <position position="154"/>
    </location>
</feature>
<evidence type="ECO:0000313" key="11">
    <source>
        <dbReference type="Proteomes" id="UP000027866"/>
    </source>
</evidence>
<evidence type="ECO:0000256" key="6">
    <source>
        <dbReference type="PIRSR" id="PIRSR004692-3"/>
    </source>
</evidence>
<feature type="domain" description="SIS" evidence="9">
    <location>
        <begin position="43"/>
        <end position="186"/>
    </location>
</feature>
<dbReference type="NCBIfam" id="TIGR00393">
    <property type="entry name" value="kpsF"/>
    <property type="match status" value="1"/>
</dbReference>
<accession>A0A074MBA1</accession>
<dbReference type="Gene3D" id="3.40.50.10490">
    <property type="entry name" value="Glucose-6-phosphate isomerase like protein, domain 1"/>
    <property type="match status" value="1"/>
</dbReference>
<evidence type="ECO:0000259" key="8">
    <source>
        <dbReference type="PROSITE" id="PS51371"/>
    </source>
</evidence>
<dbReference type="InterPro" id="IPR035474">
    <property type="entry name" value="SIS_Kpsf"/>
</dbReference>
<dbReference type="AlphaFoldDB" id="A0A074MBA1"/>
<gene>
    <name evidence="10" type="ORF">EH32_02430</name>
</gene>
<evidence type="ECO:0000256" key="2">
    <source>
        <dbReference type="ARBA" id="ARBA00022737"/>
    </source>
</evidence>
<keyword evidence="5" id="KW-0479">Metal-binding</keyword>
<dbReference type="InterPro" id="IPR046348">
    <property type="entry name" value="SIS_dom_sf"/>
</dbReference>
<feature type="domain" description="CBS" evidence="8">
    <location>
        <begin position="211"/>
        <end position="270"/>
    </location>
</feature>
<dbReference type="Pfam" id="PF00571">
    <property type="entry name" value="CBS"/>
    <property type="match status" value="2"/>
</dbReference>
<dbReference type="PATRIC" id="fig|39960.10.peg.80"/>
<dbReference type="GO" id="GO:0097367">
    <property type="term" value="F:carbohydrate derivative binding"/>
    <property type="evidence" value="ECO:0007669"/>
    <property type="project" value="InterPro"/>
</dbReference>
<keyword evidence="2" id="KW-0677">Repeat</keyword>